<evidence type="ECO:0000256" key="1">
    <source>
        <dbReference type="ARBA" id="ARBA00023121"/>
    </source>
</evidence>
<protein>
    <submittedName>
        <fullName evidence="2">DegV family protein</fullName>
    </submittedName>
</protein>
<reference evidence="2" key="2">
    <citation type="journal article" date="2021" name="PeerJ">
        <title>Extensive microbial diversity within the chicken gut microbiome revealed by metagenomics and culture.</title>
        <authorList>
            <person name="Gilroy R."/>
            <person name="Ravi A."/>
            <person name="Getino M."/>
            <person name="Pursley I."/>
            <person name="Horton D.L."/>
            <person name="Alikhan N.F."/>
            <person name="Baker D."/>
            <person name="Gharbi K."/>
            <person name="Hall N."/>
            <person name="Watson M."/>
            <person name="Adriaenssens E.M."/>
            <person name="Foster-Nyarko E."/>
            <person name="Jarju S."/>
            <person name="Secka A."/>
            <person name="Antonio M."/>
            <person name="Oren A."/>
            <person name="Chaudhuri R.R."/>
            <person name="La Ragione R."/>
            <person name="Hildebrand F."/>
            <person name="Pallen M.J."/>
        </authorList>
    </citation>
    <scope>NUCLEOTIDE SEQUENCE</scope>
    <source>
        <strain evidence="2">ChiW16-3235</strain>
    </source>
</reference>
<reference evidence="2" key="1">
    <citation type="submission" date="2020-10" db="EMBL/GenBank/DDBJ databases">
        <authorList>
            <person name="Gilroy R."/>
        </authorList>
    </citation>
    <scope>NUCLEOTIDE SEQUENCE</scope>
    <source>
        <strain evidence="2">ChiW16-3235</strain>
    </source>
</reference>
<evidence type="ECO:0000313" key="3">
    <source>
        <dbReference type="Proteomes" id="UP000823913"/>
    </source>
</evidence>
<dbReference type="Proteomes" id="UP000823913">
    <property type="component" value="Unassembled WGS sequence"/>
</dbReference>
<dbReference type="InterPro" id="IPR050270">
    <property type="entry name" value="DegV_domain_contain"/>
</dbReference>
<dbReference type="SUPFAM" id="SSF82549">
    <property type="entry name" value="DAK1/DegV-like"/>
    <property type="match status" value="1"/>
</dbReference>
<evidence type="ECO:0000313" key="2">
    <source>
        <dbReference type="EMBL" id="HIR67354.1"/>
    </source>
</evidence>
<gene>
    <name evidence="2" type="ORF">IAB94_04850</name>
</gene>
<organism evidence="2 3">
    <name type="scientific">Candidatus Coproplasma avicola</name>
    <dbReference type="NCBI Taxonomy" id="2840744"/>
    <lineage>
        <taxon>Bacteria</taxon>
        <taxon>Bacillati</taxon>
        <taxon>Bacillota</taxon>
        <taxon>Clostridia</taxon>
        <taxon>Eubacteriales</taxon>
        <taxon>Candidatus Coproplasma</taxon>
    </lineage>
</organism>
<dbReference type="AlphaFoldDB" id="A0A9D1J953"/>
<dbReference type="InterPro" id="IPR043168">
    <property type="entry name" value="DegV_C"/>
</dbReference>
<comment type="caution">
    <text evidence="2">The sequence shown here is derived from an EMBL/GenBank/DDBJ whole genome shotgun (WGS) entry which is preliminary data.</text>
</comment>
<dbReference type="InterPro" id="IPR003797">
    <property type="entry name" value="DegV"/>
</dbReference>
<dbReference type="PANTHER" id="PTHR33434:SF2">
    <property type="entry name" value="FATTY ACID-BINDING PROTEIN TM_1468"/>
    <property type="match status" value="1"/>
</dbReference>
<accession>A0A9D1J953</accession>
<dbReference type="Gene3D" id="3.30.1180.10">
    <property type="match status" value="1"/>
</dbReference>
<dbReference type="Pfam" id="PF02645">
    <property type="entry name" value="DegV"/>
    <property type="match status" value="1"/>
</dbReference>
<keyword evidence="1" id="KW-0446">Lipid-binding</keyword>
<dbReference type="EMBL" id="DVHK01000101">
    <property type="protein sequence ID" value="HIR67354.1"/>
    <property type="molecule type" value="Genomic_DNA"/>
</dbReference>
<name>A0A9D1J953_9FIRM</name>
<sequence length="291" mass="32505">MSVKIVTDSNCGYTVEQAEKLGIEIQPTPILVNGEQYFQEENLPIEKFYEYLTSDDAKVSTSQPNPYDVAERWRRILKDYDEILYMPLSSGLSETALVIKHMAETEPEFIGKVYALDNHRVSITQKQAVVDAMNMIKEGKSAKEIYDWLTKTAHTSSIYIAVSTLKYLKKGGRLTPAAAAIGTLLKIKPVLQIQGERLDKYAQVRKMSDAKATMIAAVKNDLETRFANERKAGKMTVCVAHTQCLDEALEFKEEIIKAFPDVEFTFLDPLSLSVAVHIGPGALAVACVIKY</sequence>
<dbReference type="Gene3D" id="3.40.50.10170">
    <property type="match status" value="1"/>
</dbReference>
<dbReference type="GO" id="GO:0008289">
    <property type="term" value="F:lipid binding"/>
    <property type="evidence" value="ECO:0007669"/>
    <property type="project" value="UniProtKB-KW"/>
</dbReference>
<proteinExistence type="predicted"/>
<dbReference type="NCBIfam" id="TIGR00762">
    <property type="entry name" value="DegV"/>
    <property type="match status" value="1"/>
</dbReference>
<dbReference type="PANTHER" id="PTHR33434">
    <property type="entry name" value="DEGV DOMAIN-CONTAINING PROTEIN DR_1986-RELATED"/>
    <property type="match status" value="1"/>
</dbReference>
<dbReference type="PROSITE" id="PS51482">
    <property type="entry name" value="DEGV"/>
    <property type="match status" value="1"/>
</dbReference>